<comment type="caution">
    <text evidence="2">The sequence shown here is derived from an EMBL/GenBank/DDBJ whole genome shotgun (WGS) entry which is preliminary data.</text>
</comment>
<evidence type="ECO:0000313" key="2">
    <source>
        <dbReference type="EMBL" id="TWF71382.1"/>
    </source>
</evidence>
<accession>A0A561S933</accession>
<dbReference type="Proteomes" id="UP000317940">
    <property type="component" value="Unassembled WGS sequence"/>
</dbReference>
<dbReference type="EMBL" id="VIWT01000009">
    <property type="protein sequence ID" value="TWF71382.1"/>
    <property type="molecule type" value="Genomic_DNA"/>
</dbReference>
<dbReference type="RefSeq" id="WP_145911603.1">
    <property type="nucleotide sequence ID" value="NZ_BAAAMZ010000028.1"/>
</dbReference>
<protein>
    <submittedName>
        <fullName evidence="2">Uncharacterized protein</fullName>
    </submittedName>
</protein>
<organism evidence="2 3">
    <name type="scientific">Kitasatospora viridis</name>
    <dbReference type="NCBI Taxonomy" id="281105"/>
    <lineage>
        <taxon>Bacteria</taxon>
        <taxon>Bacillati</taxon>
        <taxon>Actinomycetota</taxon>
        <taxon>Actinomycetes</taxon>
        <taxon>Kitasatosporales</taxon>
        <taxon>Streptomycetaceae</taxon>
        <taxon>Kitasatospora</taxon>
    </lineage>
</organism>
<feature type="region of interest" description="Disordered" evidence="1">
    <location>
        <begin position="55"/>
        <end position="78"/>
    </location>
</feature>
<evidence type="ECO:0000313" key="3">
    <source>
        <dbReference type="Proteomes" id="UP000317940"/>
    </source>
</evidence>
<reference evidence="2 3" key="1">
    <citation type="submission" date="2019-06" db="EMBL/GenBank/DDBJ databases">
        <title>Sequencing the genomes of 1000 actinobacteria strains.</title>
        <authorList>
            <person name="Klenk H.-P."/>
        </authorList>
    </citation>
    <scope>NUCLEOTIDE SEQUENCE [LARGE SCALE GENOMIC DNA]</scope>
    <source>
        <strain evidence="2 3">DSM 44826</strain>
    </source>
</reference>
<dbReference type="AlphaFoldDB" id="A0A561S933"/>
<gene>
    <name evidence="2" type="ORF">FHX73_1912</name>
</gene>
<keyword evidence="3" id="KW-1185">Reference proteome</keyword>
<name>A0A561S933_9ACTN</name>
<evidence type="ECO:0000256" key="1">
    <source>
        <dbReference type="SAM" id="MobiDB-lite"/>
    </source>
</evidence>
<sequence>MNRPAVPVVSAAALAAVLGIWTMAAELPHHGPAPAGAVCAKVAAPLGVQLPLHHCHHHRHHAPDGRPGHGAAASGGHG</sequence>
<proteinExistence type="predicted"/>